<keyword evidence="1" id="KW-0812">Transmembrane</keyword>
<keyword evidence="4" id="KW-1185">Reference proteome</keyword>
<evidence type="ECO:0000313" key="2">
    <source>
        <dbReference type="EMBL" id="POP41523.1"/>
    </source>
</evidence>
<evidence type="ECO:0000313" key="5">
    <source>
        <dbReference type="Proteomes" id="UP000247005"/>
    </source>
</evidence>
<dbReference type="Proteomes" id="UP000237073">
    <property type="component" value="Unassembled WGS sequence"/>
</dbReference>
<reference evidence="4 5" key="1">
    <citation type="submission" date="2018-01" db="EMBL/GenBank/DDBJ databases">
        <title>Superficieibacter electus gen. nov., sp. nov., an extended-spectrum beta-lactamase possessing member of the Enterobacteriaceae family, isolated from intensive care unit surfaces.</title>
        <authorList>
            <person name="Potter R.F."/>
            <person name="D'Souza A.W."/>
        </authorList>
    </citation>
    <scope>NUCLEOTIDE SEQUENCE [LARGE SCALE GENOMIC DNA]</scope>
    <source>
        <strain evidence="3 5">BP-1</strain>
        <strain evidence="2 4">BP-2</strain>
    </source>
</reference>
<dbReference type="AlphaFoldDB" id="A0A2P5GJK0"/>
<sequence length="74" mass="8492">MMKMTRLKKFSKKYKWMICLIWTITGLVLWTLAGYSASIENTALPGSVYFRAAGICWLMFHAMPVTVAAIIFRL</sequence>
<keyword evidence="1" id="KW-1133">Transmembrane helix</keyword>
<accession>A0A2P5GJK0</accession>
<feature type="transmembrane region" description="Helical" evidence="1">
    <location>
        <begin position="48"/>
        <end position="72"/>
    </location>
</feature>
<comment type="caution">
    <text evidence="3">The sequence shown here is derived from an EMBL/GenBank/DDBJ whole genome shotgun (WGS) entry which is preliminary data.</text>
</comment>
<evidence type="ECO:0000313" key="4">
    <source>
        <dbReference type="Proteomes" id="UP000237073"/>
    </source>
</evidence>
<proteinExistence type="predicted"/>
<dbReference type="Proteomes" id="UP000247005">
    <property type="component" value="Unassembled WGS sequence"/>
</dbReference>
<dbReference type="EMBL" id="PQGE01000026">
    <property type="protein sequence ID" value="POP41523.1"/>
    <property type="molecule type" value="Genomic_DNA"/>
</dbReference>
<protein>
    <submittedName>
        <fullName evidence="3">Uncharacterized protein</fullName>
    </submittedName>
</protein>
<name>A0A2P5GJK0_9ENTR</name>
<dbReference type="EMBL" id="PQGD01000022">
    <property type="protein sequence ID" value="POP43964.1"/>
    <property type="molecule type" value="Genomic_DNA"/>
</dbReference>
<gene>
    <name evidence="3" type="ORF">CHU32_22440</name>
    <name evidence="2" type="ORF">CHU33_22905</name>
</gene>
<evidence type="ECO:0000256" key="1">
    <source>
        <dbReference type="SAM" id="Phobius"/>
    </source>
</evidence>
<evidence type="ECO:0000313" key="3">
    <source>
        <dbReference type="EMBL" id="POP43964.1"/>
    </source>
</evidence>
<organism evidence="3 5">
    <name type="scientific">Superficieibacter electus</name>
    <dbReference type="NCBI Taxonomy" id="2022662"/>
    <lineage>
        <taxon>Bacteria</taxon>
        <taxon>Pseudomonadati</taxon>
        <taxon>Pseudomonadota</taxon>
        <taxon>Gammaproteobacteria</taxon>
        <taxon>Enterobacterales</taxon>
        <taxon>Enterobacteriaceae</taxon>
        <taxon>Superficieibacter</taxon>
    </lineage>
</organism>
<dbReference type="RefSeq" id="WP_103678308.1">
    <property type="nucleotide sequence ID" value="NZ_PQGD01000022.1"/>
</dbReference>
<keyword evidence="1" id="KW-0472">Membrane</keyword>